<dbReference type="Proteomes" id="UP000799771">
    <property type="component" value="Unassembled WGS sequence"/>
</dbReference>
<dbReference type="AlphaFoldDB" id="A0A6A6A7G3"/>
<dbReference type="RefSeq" id="XP_033522331.1">
    <property type="nucleotide sequence ID" value="XM_033673203.1"/>
</dbReference>
<evidence type="ECO:0000313" key="1">
    <source>
        <dbReference type="EMBL" id="KAF2127942.1"/>
    </source>
</evidence>
<dbReference type="EMBL" id="ML977509">
    <property type="protein sequence ID" value="KAF2127942.1"/>
    <property type="molecule type" value="Genomic_DNA"/>
</dbReference>
<keyword evidence="2" id="KW-1185">Reference proteome</keyword>
<evidence type="ECO:0000313" key="2">
    <source>
        <dbReference type="Proteomes" id="UP000799771"/>
    </source>
</evidence>
<accession>A0A6A6A7G3</accession>
<organism evidence="1 2">
    <name type="scientific">Dothidotthia symphoricarpi CBS 119687</name>
    <dbReference type="NCBI Taxonomy" id="1392245"/>
    <lineage>
        <taxon>Eukaryota</taxon>
        <taxon>Fungi</taxon>
        <taxon>Dikarya</taxon>
        <taxon>Ascomycota</taxon>
        <taxon>Pezizomycotina</taxon>
        <taxon>Dothideomycetes</taxon>
        <taxon>Pleosporomycetidae</taxon>
        <taxon>Pleosporales</taxon>
        <taxon>Dothidotthiaceae</taxon>
        <taxon>Dothidotthia</taxon>
    </lineage>
</organism>
<name>A0A6A6A7G3_9PLEO</name>
<reference evidence="1" key="1">
    <citation type="journal article" date="2020" name="Stud. Mycol.">
        <title>101 Dothideomycetes genomes: a test case for predicting lifestyles and emergence of pathogens.</title>
        <authorList>
            <person name="Haridas S."/>
            <person name="Albert R."/>
            <person name="Binder M."/>
            <person name="Bloem J."/>
            <person name="Labutti K."/>
            <person name="Salamov A."/>
            <person name="Andreopoulos B."/>
            <person name="Baker S."/>
            <person name="Barry K."/>
            <person name="Bills G."/>
            <person name="Bluhm B."/>
            <person name="Cannon C."/>
            <person name="Castanera R."/>
            <person name="Culley D."/>
            <person name="Daum C."/>
            <person name="Ezra D."/>
            <person name="Gonzalez J."/>
            <person name="Henrissat B."/>
            <person name="Kuo A."/>
            <person name="Liang C."/>
            <person name="Lipzen A."/>
            <person name="Lutzoni F."/>
            <person name="Magnuson J."/>
            <person name="Mondo S."/>
            <person name="Nolan M."/>
            <person name="Ohm R."/>
            <person name="Pangilinan J."/>
            <person name="Park H.-J."/>
            <person name="Ramirez L."/>
            <person name="Alfaro M."/>
            <person name="Sun H."/>
            <person name="Tritt A."/>
            <person name="Yoshinaga Y."/>
            <person name="Zwiers L.-H."/>
            <person name="Turgeon B."/>
            <person name="Goodwin S."/>
            <person name="Spatafora J."/>
            <person name="Crous P."/>
            <person name="Grigoriev I."/>
        </authorList>
    </citation>
    <scope>NUCLEOTIDE SEQUENCE</scope>
    <source>
        <strain evidence="1">CBS 119687</strain>
    </source>
</reference>
<protein>
    <submittedName>
        <fullName evidence="1">Uncharacterized protein</fullName>
    </submittedName>
</protein>
<dbReference type="GeneID" id="54413635"/>
<proteinExistence type="predicted"/>
<gene>
    <name evidence="1" type="ORF">P153DRAFT_44368</name>
</gene>
<sequence>MMKNDSERLRPGLVVLLGQIIGVIFHLAEGWPQRSAAGAWTGEMFSEKRLTSHSHTVGDQIRNAMRYLEEAENASQLNQTLSSRTKSKLRECIEKFIQIQNAHIVFTTSKFQRSKVVEGTARAIPERSDSALSFKPMTRQGREDHFVYHFVTSYHC</sequence>